<gene>
    <name evidence="3" type="ORF">CVM52_26215</name>
</gene>
<feature type="compositionally biased region" description="Basic and acidic residues" evidence="1">
    <location>
        <begin position="116"/>
        <end position="125"/>
    </location>
</feature>
<dbReference type="InterPro" id="IPR023631">
    <property type="entry name" value="Amidase_dom"/>
</dbReference>
<dbReference type="AlphaFoldDB" id="A0A2M8IT25"/>
<accession>A0A2M8IT25</accession>
<dbReference type="Pfam" id="PF01425">
    <property type="entry name" value="Amidase"/>
    <property type="match status" value="1"/>
</dbReference>
<dbReference type="GO" id="GO:0004040">
    <property type="term" value="F:amidase activity"/>
    <property type="evidence" value="ECO:0007669"/>
    <property type="project" value="UniProtKB-EC"/>
</dbReference>
<keyword evidence="3" id="KW-0378">Hydrolase</keyword>
<dbReference type="PANTHER" id="PTHR11895">
    <property type="entry name" value="TRANSAMIDASE"/>
    <property type="match status" value="1"/>
</dbReference>
<keyword evidence="4" id="KW-1185">Reference proteome</keyword>
<dbReference type="EMBL" id="PGTB01000402">
    <property type="protein sequence ID" value="PJE28576.1"/>
    <property type="molecule type" value="Genomic_DNA"/>
</dbReference>
<evidence type="ECO:0000259" key="2">
    <source>
        <dbReference type="Pfam" id="PF01425"/>
    </source>
</evidence>
<dbReference type="InterPro" id="IPR036928">
    <property type="entry name" value="AS_sf"/>
</dbReference>
<dbReference type="RefSeq" id="WP_240621092.1">
    <property type="nucleotide sequence ID" value="NZ_PGTB01000402.1"/>
</dbReference>
<comment type="caution">
    <text evidence="3">The sequence shown here is derived from an EMBL/GenBank/DDBJ whole genome shotgun (WGS) entry which is preliminary data.</text>
</comment>
<feature type="non-terminal residue" evidence="3">
    <location>
        <position position="1"/>
    </location>
</feature>
<evidence type="ECO:0000313" key="4">
    <source>
        <dbReference type="Proteomes" id="UP000231553"/>
    </source>
</evidence>
<proteinExistence type="predicted"/>
<dbReference type="Gene3D" id="3.90.1300.10">
    <property type="entry name" value="Amidase signature (AS) domain"/>
    <property type="match status" value="1"/>
</dbReference>
<dbReference type="InterPro" id="IPR000120">
    <property type="entry name" value="Amidase"/>
</dbReference>
<sequence length="253" mass="25963">TEAALAHIAATDPAINAFTAVTTARARAEAAAVDAQLDQGQAPGPLAGVPFAVKNLFDIEGLPTLAGAKINRDRAPARRDAVLIRRLRAAGAVLVGALGMGEYAYDFTGENFHDGPCRNPHDRGRSSGGSSSGSGAATAAGMAPISLGSDTNGSLRVPAALCGVFSLKPTYGRLPRSGTFSFVDSLDHLGPLARCSRDLALAYDAMQGPDPDDHGCAPRRAEPTLATLEQPVPGLRLGLASGWLARNCGPEAL</sequence>
<protein>
    <submittedName>
        <fullName evidence="3">Asp-tRNA(Asn)/Glu-tRNA(Gln) amidotransferase GatCAB subunit A</fullName>
        <ecNumber evidence="3">3.5.1.4</ecNumber>
    </submittedName>
</protein>
<feature type="region of interest" description="Disordered" evidence="1">
    <location>
        <begin position="116"/>
        <end position="139"/>
    </location>
</feature>
<organism evidence="3 4">
    <name type="scientific">Pseudooceanicola lipolyticus</name>
    <dbReference type="NCBI Taxonomy" id="2029104"/>
    <lineage>
        <taxon>Bacteria</taxon>
        <taxon>Pseudomonadati</taxon>
        <taxon>Pseudomonadota</taxon>
        <taxon>Alphaproteobacteria</taxon>
        <taxon>Rhodobacterales</taxon>
        <taxon>Paracoccaceae</taxon>
        <taxon>Pseudooceanicola</taxon>
    </lineage>
</organism>
<dbReference type="EC" id="3.5.1.4" evidence="3"/>
<reference evidence="3 4" key="1">
    <citation type="journal article" date="2018" name="Int. J. Syst. Evol. Microbiol.">
        <title>Pseudooceanicola lipolyticus sp. nov., a marine alphaproteobacterium, reclassification of Oceanicola flagellatus as Pseudooceanicola flagellatus comb. nov. and emended description of the genus Pseudooceanicola.</title>
        <authorList>
            <person name="Huang M.-M."/>
            <person name="Guo L.-L."/>
            <person name="Wu Y.-H."/>
            <person name="Lai Q.-L."/>
            <person name="Shao Z.-Z."/>
            <person name="Wang C.-S."/>
            <person name="Wu M."/>
            <person name="Xu X.-W."/>
        </authorList>
    </citation>
    <scope>NUCLEOTIDE SEQUENCE [LARGE SCALE GENOMIC DNA]</scope>
    <source>
        <strain evidence="3 4">157</strain>
    </source>
</reference>
<dbReference type="SUPFAM" id="SSF75304">
    <property type="entry name" value="Amidase signature (AS) enzymes"/>
    <property type="match status" value="1"/>
</dbReference>
<dbReference type="PANTHER" id="PTHR11895:SF172">
    <property type="entry name" value="GLUTAMYL-TRNA(GLN) AMIDOTRANSFERASE"/>
    <property type="match status" value="1"/>
</dbReference>
<evidence type="ECO:0000313" key="3">
    <source>
        <dbReference type="EMBL" id="PJE28576.1"/>
    </source>
</evidence>
<keyword evidence="3" id="KW-0808">Transferase</keyword>
<dbReference type="GO" id="GO:0016740">
    <property type="term" value="F:transferase activity"/>
    <property type="evidence" value="ECO:0007669"/>
    <property type="project" value="UniProtKB-KW"/>
</dbReference>
<name>A0A2M8IT25_9RHOB</name>
<feature type="non-terminal residue" evidence="3">
    <location>
        <position position="253"/>
    </location>
</feature>
<dbReference type="Proteomes" id="UP000231553">
    <property type="component" value="Unassembled WGS sequence"/>
</dbReference>
<evidence type="ECO:0000256" key="1">
    <source>
        <dbReference type="SAM" id="MobiDB-lite"/>
    </source>
</evidence>
<feature type="domain" description="Amidase" evidence="2">
    <location>
        <begin position="1"/>
        <end position="240"/>
    </location>
</feature>